<dbReference type="Pfam" id="PF14299">
    <property type="entry name" value="PP2"/>
    <property type="match status" value="1"/>
</dbReference>
<sequence length="268" mass="31133">MGVGPSIEEDMQESSNRNQVMKKTKTNELPIVMQTSMISKEEPKNASFKKETSVTEASTNGQANKAMGETMTKRVPHMHETLMKHADPGSLQDHINSGIFLNNTTKKYWVDQETGCNCFMLFPKDLSITWGEDTRYWQWFRCEDTRETSIEEAHLVNVCWLEIHGKFNTSLLTPKTKYEVVFIVKMKELSYGWYIPVNLRLSFEDGVVQQHKENLQELPREEWRELKVGEIMNNGEKSKEVEFSLFEYEGGQWKRGLVIKGVIIRPKK</sequence>
<dbReference type="InterPro" id="IPR025886">
    <property type="entry name" value="PP2-like"/>
</dbReference>
<reference evidence="2" key="2">
    <citation type="journal article" date="2022" name="Hortic Res">
        <title>The genome of Dioscorea zingiberensis sheds light on the biosynthesis, origin and evolution of the medicinally important diosgenin saponins.</title>
        <authorList>
            <person name="Li Y."/>
            <person name="Tan C."/>
            <person name="Li Z."/>
            <person name="Guo J."/>
            <person name="Li S."/>
            <person name="Chen X."/>
            <person name="Wang C."/>
            <person name="Dai X."/>
            <person name="Yang H."/>
            <person name="Song W."/>
            <person name="Hou L."/>
            <person name="Xu J."/>
            <person name="Tong Z."/>
            <person name="Xu A."/>
            <person name="Yuan X."/>
            <person name="Wang W."/>
            <person name="Yang Q."/>
            <person name="Chen L."/>
            <person name="Sun Z."/>
            <person name="Wang K."/>
            <person name="Pan B."/>
            <person name="Chen J."/>
            <person name="Bao Y."/>
            <person name="Liu F."/>
            <person name="Qi X."/>
            <person name="Gang D.R."/>
            <person name="Wen J."/>
            <person name="Li J."/>
        </authorList>
    </citation>
    <scope>NUCLEOTIDE SEQUENCE</scope>
    <source>
        <strain evidence="2">Dzin_1.0</strain>
    </source>
</reference>
<evidence type="ECO:0000313" key="2">
    <source>
        <dbReference type="EMBL" id="KAJ0966316.1"/>
    </source>
</evidence>
<dbReference type="AlphaFoldDB" id="A0A9D5H7M4"/>
<dbReference type="InterPro" id="IPR052147">
    <property type="entry name" value="PP2-like/Lectin"/>
</dbReference>
<feature type="compositionally biased region" description="Basic and acidic residues" evidence="1">
    <location>
        <begin position="40"/>
        <end position="53"/>
    </location>
</feature>
<proteinExistence type="predicted"/>
<evidence type="ECO:0000256" key="1">
    <source>
        <dbReference type="SAM" id="MobiDB-lite"/>
    </source>
</evidence>
<organism evidence="2 3">
    <name type="scientific">Dioscorea zingiberensis</name>
    <dbReference type="NCBI Taxonomy" id="325984"/>
    <lineage>
        <taxon>Eukaryota</taxon>
        <taxon>Viridiplantae</taxon>
        <taxon>Streptophyta</taxon>
        <taxon>Embryophyta</taxon>
        <taxon>Tracheophyta</taxon>
        <taxon>Spermatophyta</taxon>
        <taxon>Magnoliopsida</taxon>
        <taxon>Liliopsida</taxon>
        <taxon>Dioscoreales</taxon>
        <taxon>Dioscoreaceae</taxon>
        <taxon>Dioscorea</taxon>
    </lineage>
</organism>
<feature type="region of interest" description="Disordered" evidence="1">
    <location>
        <begin position="40"/>
        <end position="66"/>
    </location>
</feature>
<dbReference type="EMBL" id="JAGGNH010000008">
    <property type="protein sequence ID" value="KAJ0966316.1"/>
    <property type="molecule type" value="Genomic_DNA"/>
</dbReference>
<gene>
    <name evidence="2" type="ORF">J5N97_027454</name>
</gene>
<comment type="caution">
    <text evidence="2">The sequence shown here is derived from an EMBL/GenBank/DDBJ whole genome shotgun (WGS) entry which is preliminary data.</text>
</comment>
<feature type="compositionally biased region" description="Polar residues" evidence="1">
    <location>
        <begin position="54"/>
        <end position="63"/>
    </location>
</feature>
<name>A0A9D5H7M4_9LILI</name>
<feature type="region of interest" description="Disordered" evidence="1">
    <location>
        <begin position="1"/>
        <end position="23"/>
    </location>
</feature>
<dbReference type="GO" id="GO:0030246">
    <property type="term" value="F:carbohydrate binding"/>
    <property type="evidence" value="ECO:0007669"/>
    <property type="project" value="InterPro"/>
</dbReference>
<reference evidence="2" key="1">
    <citation type="submission" date="2021-03" db="EMBL/GenBank/DDBJ databases">
        <authorList>
            <person name="Li Z."/>
            <person name="Yang C."/>
        </authorList>
    </citation>
    <scope>NUCLEOTIDE SEQUENCE</scope>
    <source>
        <strain evidence="2">Dzin_1.0</strain>
        <tissue evidence="2">Leaf</tissue>
    </source>
</reference>
<dbReference type="Proteomes" id="UP001085076">
    <property type="component" value="Miscellaneous, Linkage group lg08"/>
</dbReference>
<evidence type="ECO:0000313" key="3">
    <source>
        <dbReference type="Proteomes" id="UP001085076"/>
    </source>
</evidence>
<keyword evidence="3" id="KW-1185">Reference proteome</keyword>
<dbReference type="PANTHER" id="PTHR48478">
    <property type="entry name" value="LECTIN-LIKE"/>
    <property type="match status" value="1"/>
</dbReference>
<dbReference type="OrthoDB" id="533833at2759"/>
<accession>A0A9D5H7M4</accession>
<protein>
    <submittedName>
        <fullName evidence="2">Uncharacterized protein</fullName>
    </submittedName>
</protein>
<dbReference type="PANTHER" id="PTHR48478:SF1">
    <property type="entry name" value="LECTIN-LIKE"/>
    <property type="match status" value="1"/>
</dbReference>